<protein>
    <submittedName>
        <fullName evidence="1">Uncharacterized protein</fullName>
    </submittedName>
</protein>
<comment type="caution">
    <text evidence="1">The sequence shown here is derived from an EMBL/GenBank/DDBJ whole genome shotgun (WGS) entry which is preliminary data.</text>
</comment>
<organism evidence="1 2">
    <name type="scientific">Brevibacillus laterosporus</name>
    <name type="common">Bacillus laterosporus</name>
    <dbReference type="NCBI Taxonomy" id="1465"/>
    <lineage>
        <taxon>Bacteria</taxon>
        <taxon>Bacillati</taxon>
        <taxon>Bacillota</taxon>
        <taxon>Bacilli</taxon>
        <taxon>Bacillales</taxon>
        <taxon>Paenibacillaceae</taxon>
        <taxon>Brevibacillus</taxon>
    </lineage>
</organism>
<proteinExistence type="predicted"/>
<sequence>MNSIVSNEEAIELLNTLEVMYSENGERPDVLIKDDEQFREVCNALSISETVINRFMTKNNMIEILALAANKYGLGYYDFEKGFLIDKSCTE</sequence>
<dbReference type="Proteomes" id="UP000239759">
    <property type="component" value="Unassembled WGS sequence"/>
</dbReference>
<dbReference type="RefSeq" id="WP_104030354.1">
    <property type="nucleotide sequence ID" value="NZ_PRKQ01000001.1"/>
</dbReference>
<evidence type="ECO:0000313" key="2">
    <source>
        <dbReference type="Proteomes" id="UP000239759"/>
    </source>
</evidence>
<accession>A0AAP8QI50</accession>
<reference evidence="1 2" key="1">
    <citation type="submission" date="2018-02" db="EMBL/GenBank/DDBJ databases">
        <title>Comparative analysis of genomes of three Brevibacillus laterosporus strains producers of potent antimicrobials isolated from silage.</title>
        <authorList>
            <person name="Kojic M."/>
            <person name="Miljkovic M."/>
            <person name="Studholme D."/>
            <person name="Filipic B."/>
        </authorList>
    </citation>
    <scope>NUCLEOTIDE SEQUENCE [LARGE SCALE GENOMIC DNA]</scope>
    <source>
        <strain evidence="1 2">BGSP11</strain>
    </source>
</reference>
<dbReference type="EMBL" id="PRKQ01000001">
    <property type="protein sequence ID" value="PPB12953.1"/>
    <property type="molecule type" value="Genomic_DNA"/>
</dbReference>
<dbReference type="AlphaFoldDB" id="A0AAP8QI50"/>
<evidence type="ECO:0000313" key="1">
    <source>
        <dbReference type="EMBL" id="PPB12953.1"/>
    </source>
</evidence>
<gene>
    <name evidence="1" type="ORF">C4A77_00780</name>
</gene>
<name>A0AAP8QI50_BRELA</name>